<evidence type="ECO:0000313" key="8">
    <source>
        <dbReference type="Proteomes" id="UP000307440"/>
    </source>
</evidence>
<dbReference type="GO" id="GO:0008270">
    <property type="term" value="F:zinc ion binding"/>
    <property type="evidence" value="ECO:0007669"/>
    <property type="project" value="UniProtKB-KW"/>
</dbReference>
<name>A0A5C3KYT7_COPMA</name>
<protein>
    <recommendedName>
        <fullName evidence="6">RING-type domain-containing protein</fullName>
    </recommendedName>
</protein>
<sequence length="258" mass="29406">MANALCNICTEYYPIEALLFAFCGHPLCSDCLQLMVKPSEDGQLKLHCPVCRASLMAGGGPHHVYPQFSDSNVQEHVAHIASRINRFEVDAQPASLEKGAQKLRRIANKVALKPAESRELLDAAKKMDTVMKDMAGKIEDLQRRKDELEEELEITKAERSNLASRCDVLSRDAKLFHKYREENVALSQELENLREFLERSTAQRNGLKQENTKLEQEKERLRMQLKAEKQRTKAMAKQKKQLQSKDVDEEEDSLIIVG</sequence>
<dbReference type="Pfam" id="PF00097">
    <property type="entry name" value="zf-C3HC4"/>
    <property type="match status" value="1"/>
</dbReference>
<dbReference type="SMART" id="SM00184">
    <property type="entry name" value="RING"/>
    <property type="match status" value="1"/>
</dbReference>
<evidence type="ECO:0000256" key="3">
    <source>
        <dbReference type="ARBA" id="ARBA00022833"/>
    </source>
</evidence>
<feature type="domain" description="RING-type" evidence="6">
    <location>
        <begin position="6"/>
        <end position="52"/>
    </location>
</feature>
<dbReference type="InterPro" id="IPR013083">
    <property type="entry name" value="Znf_RING/FYVE/PHD"/>
</dbReference>
<dbReference type="Proteomes" id="UP000307440">
    <property type="component" value="Unassembled WGS sequence"/>
</dbReference>
<dbReference type="Gene3D" id="3.30.40.10">
    <property type="entry name" value="Zinc/RING finger domain, C3HC4 (zinc finger)"/>
    <property type="match status" value="1"/>
</dbReference>
<dbReference type="SUPFAM" id="SSF57850">
    <property type="entry name" value="RING/U-box"/>
    <property type="match status" value="1"/>
</dbReference>
<organism evidence="7 8">
    <name type="scientific">Coprinopsis marcescibilis</name>
    <name type="common">Agaric fungus</name>
    <name type="synonym">Psathyrella marcescibilis</name>
    <dbReference type="NCBI Taxonomy" id="230819"/>
    <lineage>
        <taxon>Eukaryota</taxon>
        <taxon>Fungi</taxon>
        <taxon>Dikarya</taxon>
        <taxon>Basidiomycota</taxon>
        <taxon>Agaricomycotina</taxon>
        <taxon>Agaricomycetes</taxon>
        <taxon>Agaricomycetidae</taxon>
        <taxon>Agaricales</taxon>
        <taxon>Agaricineae</taxon>
        <taxon>Psathyrellaceae</taxon>
        <taxon>Coprinopsis</taxon>
    </lineage>
</organism>
<reference evidence="7 8" key="1">
    <citation type="journal article" date="2019" name="Nat. Ecol. Evol.">
        <title>Megaphylogeny resolves global patterns of mushroom evolution.</title>
        <authorList>
            <person name="Varga T."/>
            <person name="Krizsan K."/>
            <person name="Foldi C."/>
            <person name="Dima B."/>
            <person name="Sanchez-Garcia M."/>
            <person name="Sanchez-Ramirez S."/>
            <person name="Szollosi G.J."/>
            <person name="Szarkandi J.G."/>
            <person name="Papp V."/>
            <person name="Albert L."/>
            <person name="Andreopoulos W."/>
            <person name="Angelini C."/>
            <person name="Antonin V."/>
            <person name="Barry K.W."/>
            <person name="Bougher N.L."/>
            <person name="Buchanan P."/>
            <person name="Buyck B."/>
            <person name="Bense V."/>
            <person name="Catcheside P."/>
            <person name="Chovatia M."/>
            <person name="Cooper J."/>
            <person name="Damon W."/>
            <person name="Desjardin D."/>
            <person name="Finy P."/>
            <person name="Geml J."/>
            <person name="Haridas S."/>
            <person name="Hughes K."/>
            <person name="Justo A."/>
            <person name="Karasinski D."/>
            <person name="Kautmanova I."/>
            <person name="Kiss B."/>
            <person name="Kocsube S."/>
            <person name="Kotiranta H."/>
            <person name="LaButti K.M."/>
            <person name="Lechner B.E."/>
            <person name="Liimatainen K."/>
            <person name="Lipzen A."/>
            <person name="Lukacs Z."/>
            <person name="Mihaltcheva S."/>
            <person name="Morgado L.N."/>
            <person name="Niskanen T."/>
            <person name="Noordeloos M.E."/>
            <person name="Ohm R.A."/>
            <person name="Ortiz-Santana B."/>
            <person name="Ovrebo C."/>
            <person name="Racz N."/>
            <person name="Riley R."/>
            <person name="Savchenko A."/>
            <person name="Shiryaev A."/>
            <person name="Soop K."/>
            <person name="Spirin V."/>
            <person name="Szebenyi C."/>
            <person name="Tomsovsky M."/>
            <person name="Tulloss R.E."/>
            <person name="Uehling J."/>
            <person name="Grigoriev I.V."/>
            <person name="Vagvolgyi C."/>
            <person name="Papp T."/>
            <person name="Martin F.M."/>
            <person name="Miettinen O."/>
            <person name="Hibbett D.S."/>
            <person name="Nagy L.G."/>
        </authorList>
    </citation>
    <scope>NUCLEOTIDE SEQUENCE [LARGE SCALE GENOMIC DNA]</scope>
    <source>
        <strain evidence="7 8">CBS 121175</strain>
    </source>
</reference>
<evidence type="ECO:0000313" key="7">
    <source>
        <dbReference type="EMBL" id="TFK25746.1"/>
    </source>
</evidence>
<evidence type="ECO:0000256" key="2">
    <source>
        <dbReference type="ARBA" id="ARBA00022771"/>
    </source>
</evidence>
<keyword evidence="1" id="KW-0479">Metal-binding</keyword>
<dbReference type="AlphaFoldDB" id="A0A5C3KYT7"/>
<evidence type="ECO:0000256" key="1">
    <source>
        <dbReference type="ARBA" id="ARBA00022723"/>
    </source>
</evidence>
<dbReference type="InterPro" id="IPR017907">
    <property type="entry name" value="Znf_RING_CS"/>
</dbReference>
<feature type="compositionally biased region" description="Acidic residues" evidence="5">
    <location>
        <begin position="247"/>
        <end position="258"/>
    </location>
</feature>
<feature type="region of interest" description="Disordered" evidence="5">
    <location>
        <begin position="228"/>
        <end position="258"/>
    </location>
</feature>
<dbReference type="InterPro" id="IPR018957">
    <property type="entry name" value="Znf_C3HC4_RING-type"/>
</dbReference>
<dbReference type="PROSITE" id="PS50089">
    <property type="entry name" value="ZF_RING_2"/>
    <property type="match status" value="1"/>
</dbReference>
<evidence type="ECO:0000259" key="6">
    <source>
        <dbReference type="PROSITE" id="PS50089"/>
    </source>
</evidence>
<keyword evidence="3" id="KW-0862">Zinc</keyword>
<proteinExistence type="predicted"/>
<dbReference type="EMBL" id="ML210182">
    <property type="protein sequence ID" value="TFK25746.1"/>
    <property type="molecule type" value="Genomic_DNA"/>
</dbReference>
<dbReference type="InterPro" id="IPR001841">
    <property type="entry name" value="Znf_RING"/>
</dbReference>
<keyword evidence="8" id="KW-1185">Reference proteome</keyword>
<evidence type="ECO:0000256" key="5">
    <source>
        <dbReference type="SAM" id="MobiDB-lite"/>
    </source>
</evidence>
<gene>
    <name evidence="7" type="ORF">FA15DRAFT_668084</name>
</gene>
<dbReference type="PROSITE" id="PS00518">
    <property type="entry name" value="ZF_RING_1"/>
    <property type="match status" value="1"/>
</dbReference>
<evidence type="ECO:0000256" key="4">
    <source>
        <dbReference type="PROSITE-ProRule" id="PRU00175"/>
    </source>
</evidence>
<feature type="compositionally biased region" description="Basic residues" evidence="5">
    <location>
        <begin position="232"/>
        <end position="242"/>
    </location>
</feature>
<keyword evidence="2 4" id="KW-0863">Zinc-finger</keyword>
<accession>A0A5C3KYT7</accession>